<dbReference type="Pfam" id="PF14833">
    <property type="entry name" value="NAD_binding_11"/>
    <property type="match status" value="1"/>
</dbReference>
<dbReference type="EC" id="1.1.1.31" evidence="3"/>
<evidence type="ECO:0000256" key="6">
    <source>
        <dbReference type="ARBA" id="ARBA00023027"/>
    </source>
</evidence>
<dbReference type="InterPro" id="IPR015815">
    <property type="entry name" value="HIBADH-related"/>
</dbReference>
<organism evidence="11 12">
    <name type="scientific">Elasticomyces elasticus</name>
    <dbReference type="NCBI Taxonomy" id="574655"/>
    <lineage>
        <taxon>Eukaryota</taxon>
        <taxon>Fungi</taxon>
        <taxon>Dikarya</taxon>
        <taxon>Ascomycota</taxon>
        <taxon>Pezizomycotina</taxon>
        <taxon>Dothideomycetes</taxon>
        <taxon>Dothideomycetidae</taxon>
        <taxon>Mycosphaerellales</taxon>
        <taxon>Teratosphaeriaceae</taxon>
        <taxon>Elasticomyces</taxon>
    </lineage>
</organism>
<dbReference type="InterPro" id="IPR036291">
    <property type="entry name" value="NAD(P)-bd_dom_sf"/>
</dbReference>
<dbReference type="InterPro" id="IPR013328">
    <property type="entry name" value="6PGD_dom2"/>
</dbReference>
<gene>
    <name evidence="11" type="ORF">LTR97_005030</name>
</gene>
<evidence type="ECO:0000259" key="10">
    <source>
        <dbReference type="Pfam" id="PF14833"/>
    </source>
</evidence>
<dbReference type="InterPro" id="IPR002204">
    <property type="entry name" value="3-OH-isobutyrate_DH-rel_CS"/>
</dbReference>
<evidence type="ECO:0000256" key="2">
    <source>
        <dbReference type="ARBA" id="ARBA00006013"/>
    </source>
</evidence>
<accession>A0AAN7WJI1</accession>
<evidence type="ECO:0000256" key="1">
    <source>
        <dbReference type="ARBA" id="ARBA00005109"/>
    </source>
</evidence>
<comment type="similarity">
    <text evidence="2">Belongs to the HIBADH-related family. 3-hydroxyisobutyrate dehydrogenase subfamily.</text>
</comment>
<dbReference type="Proteomes" id="UP001310594">
    <property type="component" value="Unassembled WGS sequence"/>
</dbReference>
<name>A0AAN7WJI1_9PEZI</name>
<feature type="domain" description="6-phosphogluconate dehydrogenase NADP-binding" evidence="9">
    <location>
        <begin position="7"/>
        <end position="177"/>
    </location>
</feature>
<feature type="active site" evidence="8">
    <location>
        <position position="186"/>
    </location>
</feature>
<evidence type="ECO:0000313" key="12">
    <source>
        <dbReference type="Proteomes" id="UP001310594"/>
    </source>
</evidence>
<keyword evidence="6" id="KW-0520">NAD</keyword>
<protein>
    <recommendedName>
        <fullName evidence="3">3-hydroxyisobutyrate dehydrogenase</fullName>
        <ecNumber evidence="3">1.1.1.31</ecNumber>
    </recommendedName>
</protein>
<evidence type="ECO:0000256" key="4">
    <source>
        <dbReference type="ARBA" id="ARBA00022456"/>
    </source>
</evidence>
<keyword evidence="5" id="KW-0560">Oxidoreductase</keyword>
<dbReference type="SUPFAM" id="SSF48179">
    <property type="entry name" value="6-phosphogluconate dehydrogenase C-terminal domain-like"/>
    <property type="match status" value="1"/>
</dbReference>
<evidence type="ECO:0000313" key="11">
    <source>
        <dbReference type="EMBL" id="KAK5700513.1"/>
    </source>
</evidence>
<dbReference type="InterPro" id="IPR029154">
    <property type="entry name" value="HIBADH-like_NADP-bd"/>
</dbReference>
<dbReference type="PIRSF" id="PIRSF000103">
    <property type="entry name" value="HIBADH"/>
    <property type="match status" value="1"/>
</dbReference>
<dbReference type="PROSITE" id="PS00895">
    <property type="entry name" value="3_HYDROXYISOBUT_DH"/>
    <property type="match status" value="1"/>
</dbReference>
<dbReference type="AlphaFoldDB" id="A0AAN7WJI1"/>
<comment type="pathway">
    <text evidence="1">Amino-acid degradation; L-valine degradation.</text>
</comment>
<dbReference type="Gene3D" id="3.40.50.720">
    <property type="entry name" value="NAD(P)-binding Rossmann-like Domain"/>
    <property type="match status" value="1"/>
</dbReference>
<evidence type="ECO:0000259" key="9">
    <source>
        <dbReference type="Pfam" id="PF03446"/>
    </source>
</evidence>
<dbReference type="SUPFAM" id="SSF51735">
    <property type="entry name" value="NAD(P)-binding Rossmann-fold domains"/>
    <property type="match status" value="1"/>
</dbReference>
<comment type="catalytic activity">
    <reaction evidence="7">
        <text>3-hydroxy-2-methylpropanoate + NAD(+) = 2-methyl-3-oxopropanoate + NADH + H(+)</text>
        <dbReference type="Rhea" id="RHEA:17681"/>
        <dbReference type="ChEBI" id="CHEBI:11805"/>
        <dbReference type="ChEBI" id="CHEBI:15378"/>
        <dbReference type="ChEBI" id="CHEBI:57540"/>
        <dbReference type="ChEBI" id="CHEBI:57700"/>
        <dbReference type="ChEBI" id="CHEBI:57945"/>
        <dbReference type="EC" id="1.1.1.31"/>
    </reaction>
</comment>
<evidence type="ECO:0000256" key="8">
    <source>
        <dbReference type="PIRSR" id="PIRSR000103-1"/>
    </source>
</evidence>
<dbReference type="GO" id="GO:0008442">
    <property type="term" value="F:3-hydroxyisobutyrate dehydrogenase activity"/>
    <property type="evidence" value="ECO:0007669"/>
    <property type="project" value="UniProtKB-EC"/>
</dbReference>
<sequence length="341" mass="36408">MAELPKKIGFIGLGLMGLPMATNLVKKTSDDTQLYVYDVVQDSIDKLVKEGGGKVHACGSSKEVADKSDIILSMVPEGSHVRSVYLTPDTGVLASDIQSKILIDMSTIDTGTSLAVRDACAEKHSKARFYDAPVSGGVIGADKGTLTFMMGCAENDTNVDLLRKLLGLMGGNLFACGGASLGLTAKLCNNYCSSLIAIATSEAMNIGMASGMDPRVLANIFHTSTAQSAICDDWNPVPGLCPEAPASRGYKGGFKVQLMAKDVGLAVDSAERVGVKLALGKAGLGVYREACGDERCRDLDSRVVYRLLGGREDWREEFPGEVEMRRDETRRLLKRAKEEGL</sequence>
<dbReference type="PANTHER" id="PTHR22981:SF81">
    <property type="entry name" value="DEHYDROGENASE, PUTATIVE-RELATED"/>
    <property type="match status" value="1"/>
</dbReference>
<dbReference type="GO" id="GO:0051287">
    <property type="term" value="F:NAD binding"/>
    <property type="evidence" value="ECO:0007669"/>
    <property type="project" value="InterPro"/>
</dbReference>
<dbReference type="InterPro" id="IPR006115">
    <property type="entry name" value="6PGDH_NADP-bd"/>
</dbReference>
<comment type="caution">
    <text evidence="11">The sequence shown here is derived from an EMBL/GenBank/DDBJ whole genome shotgun (WGS) entry which is preliminary data.</text>
</comment>
<keyword evidence="4" id="KW-0101">Branched-chain amino acid catabolism</keyword>
<dbReference type="GO" id="GO:0050661">
    <property type="term" value="F:NADP binding"/>
    <property type="evidence" value="ECO:0007669"/>
    <property type="project" value="InterPro"/>
</dbReference>
<dbReference type="Gene3D" id="1.10.1040.10">
    <property type="entry name" value="N-(1-d-carboxylethyl)-l-norvaline Dehydrogenase, domain 2"/>
    <property type="match status" value="1"/>
</dbReference>
<dbReference type="Pfam" id="PF03446">
    <property type="entry name" value="NAD_binding_2"/>
    <property type="match status" value="1"/>
</dbReference>
<proteinExistence type="inferred from homology"/>
<feature type="domain" description="3-hydroxyisobutyrate dehydrogenase-like NAD-binding" evidence="10">
    <location>
        <begin position="182"/>
        <end position="307"/>
    </location>
</feature>
<reference evidence="11" key="1">
    <citation type="submission" date="2023-08" db="EMBL/GenBank/DDBJ databases">
        <title>Black Yeasts Isolated from many extreme environments.</title>
        <authorList>
            <person name="Coleine C."/>
            <person name="Stajich J.E."/>
            <person name="Selbmann L."/>
        </authorList>
    </citation>
    <scope>NUCLEOTIDE SEQUENCE</scope>
    <source>
        <strain evidence="11">CCFEE 5810</strain>
    </source>
</reference>
<dbReference type="EMBL" id="JAVRQU010000007">
    <property type="protein sequence ID" value="KAK5700513.1"/>
    <property type="molecule type" value="Genomic_DNA"/>
</dbReference>
<dbReference type="FunFam" id="1.10.1040.10:FF:000006">
    <property type="entry name" value="3-hydroxyisobutyrate dehydrogenase"/>
    <property type="match status" value="1"/>
</dbReference>
<dbReference type="InterPro" id="IPR008927">
    <property type="entry name" value="6-PGluconate_DH-like_C_sf"/>
</dbReference>
<evidence type="ECO:0000256" key="7">
    <source>
        <dbReference type="ARBA" id="ARBA00049197"/>
    </source>
</evidence>
<dbReference type="GO" id="GO:0005739">
    <property type="term" value="C:mitochondrion"/>
    <property type="evidence" value="ECO:0007669"/>
    <property type="project" value="TreeGrafter"/>
</dbReference>
<evidence type="ECO:0000256" key="3">
    <source>
        <dbReference type="ARBA" id="ARBA00012991"/>
    </source>
</evidence>
<dbReference type="PANTHER" id="PTHR22981">
    <property type="entry name" value="3-HYDROXYISOBUTYRATE DEHYDROGENASE-RELATED"/>
    <property type="match status" value="1"/>
</dbReference>
<dbReference type="GO" id="GO:0006574">
    <property type="term" value="P:L-valine catabolic process"/>
    <property type="evidence" value="ECO:0007669"/>
    <property type="project" value="TreeGrafter"/>
</dbReference>
<evidence type="ECO:0000256" key="5">
    <source>
        <dbReference type="ARBA" id="ARBA00023002"/>
    </source>
</evidence>